<keyword evidence="2" id="KW-1185">Reference proteome</keyword>
<accession>A0A6G8IH70</accession>
<evidence type="ECO:0000313" key="1">
    <source>
        <dbReference type="EMBL" id="QIM52493.1"/>
    </source>
</evidence>
<dbReference type="Proteomes" id="UP000503162">
    <property type="component" value="Chromosome"/>
</dbReference>
<sequence length="236" mass="24457">MNSNAIDLSASNWCRDMREIFRHSPTAFSEFLQQPVIAIGELGFDDDVRLSDGAVSKVSTILASLSALELNQVIEAVSPITYRAGDGGGGGGDGTCSGDAGGTGSDCGDTGDTGDTAGVASAVAVASNVAVVGEVAVAVAAVVVAVYGGAVENPSVLVLSPKMGIEWSPDFADSDAYRHMADEGLTDRRKRALIKQRLIESRTAEGRLEVEMMGKQAWFEIAQQGSTIRVLSGGML</sequence>
<proteinExistence type="predicted"/>
<name>A0A6G8IH70_9BURK</name>
<reference evidence="1 2" key="1">
    <citation type="submission" date="2020-03" db="EMBL/GenBank/DDBJ databases">
        <title>Hydrogenophaga sp. nov. isolated from cyanobacterial mat.</title>
        <authorList>
            <person name="Thorat V."/>
            <person name="Kirdat K."/>
            <person name="Tiwarekar B."/>
            <person name="Costa E.D."/>
            <person name="Yadav A."/>
        </authorList>
    </citation>
    <scope>NUCLEOTIDE SEQUENCE [LARGE SCALE GENOMIC DNA]</scope>
    <source>
        <strain evidence="1 2">BA0156</strain>
    </source>
</reference>
<organism evidence="1 2">
    <name type="scientific">Hydrogenophaga crocea</name>
    <dbReference type="NCBI Taxonomy" id="2716225"/>
    <lineage>
        <taxon>Bacteria</taxon>
        <taxon>Pseudomonadati</taxon>
        <taxon>Pseudomonadota</taxon>
        <taxon>Betaproteobacteria</taxon>
        <taxon>Burkholderiales</taxon>
        <taxon>Comamonadaceae</taxon>
        <taxon>Hydrogenophaga</taxon>
    </lineage>
</organism>
<gene>
    <name evidence="1" type="ORF">G9Q37_10220</name>
</gene>
<dbReference type="EMBL" id="CP049989">
    <property type="protein sequence ID" value="QIM52493.1"/>
    <property type="molecule type" value="Genomic_DNA"/>
</dbReference>
<evidence type="ECO:0000313" key="2">
    <source>
        <dbReference type="Proteomes" id="UP000503162"/>
    </source>
</evidence>
<dbReference type="KEGG" id="hcz:G9Q37_10220"/>
<protein>
    <submittedName>
        <fullName evidence="1">Uncharacterized protein</fullName>
    </submittedName>
</protein>
<dbReference type="RefSeq" id="WP_166227095.1">
    <property type="nucleotide sequence ID" value="NZ_CP049989.1"/>
</dbReference>
<dbReference type="AlphaFoldDB" id="A0A6G8IH70"/>